<organism evidence="2 3">
    <name type="scientific">Aphidius gifuensis</name>
    <name type="common">Parasitoid wasp</name>
    <dbReference type="NCBI Taxonomy" id="684658"/>
    <lineage>
        <taxon>Eukaryota</taxon>
        <taxon>Metazoa</taxon>
        <taxon>Ecdysozoa</taxon>
        <taxon>Arthropoda</taxon>
        <taxon>Hexapoda</taxon>
        <taxon>Insecta</taxon>
        <taxon>Pterygota</taxon>
        <taxon>Neoptera</taxon>
        <taxon>Endopterygota</taxon>
        <taxon>Hymenoptera</taxon>
        <taxon>Apocrita</taxon>
        <taxon>Ichneumonoidea</taxon>
        <taxon>Braconidae</taxon>
        <taxon>Aphidiinae</taxon>
        <taxon>Aphidius</taxon>
    </lineage>
</organism>
<dbReference type="EMBL" id="JACMRX010000005">
    <property type="protein sequence ID" value="KAF7989724.1"/>
    <property type="molecule type" value="Genomic_DNA"/>
</dbReference>
<name>A0A834XR29_APHGI</name>
<proteinExistence type="predicted"/>
<keyword evidence="1" id="KW-0812">Transmembrane</keyword>
<evidence type="ECO:0000313" key="2">
    <source>
        <dbReference type="EMBL" id="KAF7989724.1"/>
    </source>
</evidence>
<feature type="transmembrane region" description="Helical" evidence="1">
    <location>
        <begin position="395"/>
        <end position="416"/>
    </location>
</feature>
<evidence type="ECO:0000313" key="3">
    <source>
        <dbReference type="Proteomes" id="UP000639338"/>
    </source>
</evidence>
<gene>
    <name evidence="2" type="ORF">HCN44_008398</name>
</gene>
<keyword evidence="3" id="KW-1185">Reference proteome</keyword>
<sequence length="426" mass="48002">MLCPDKIKTTPCRFGTTDEIKNYQKDYLRLHSEIFGATNQTIKKWQNSTSSGYASHSSPPPPPPPLSASISGGLYSTCYASASSATKLIDPGLSIIHETDIPRPIWPYKNYNKNKNNWIINLNDNVDYLYTQYNTKLYSHCYDNSSIICHNCFIRNSINTKAKDILIELSNKLNSIIYDDDNDDITAEDILEDISKIIAKGINATVDDSDDLKINNQQEEQGVDNIDNSSTVLNKKMTNLIGSDIVNPVNHMLYEKSGQFSNSRKFNLKNNITSGLSMPRCCGISSVNFIDDIYHEKNKLNIENFKLNCELTKSKGTNNKICYTNDEPVYTTLVPSDESSSYGVIGPPLSSIKQDWNDSSMVFNKDMDFTLDGVRAERLECAIARAKNKRKWCRIIITIFGLVFFILSVIIVTMSVTRGRKIFGSM</sequence>
<reference evidence="2 3" key="1">
    <citation type="submission" date="2020-08" db="EMBL/GenBank/DDBJ databases">
        <title>Aphidius gifuensis genome sequencing and assembly.</title>
        <authorList>
            <person name="Du Z."/>
        </authorList>
    </citation>
    <scope>NUCLEOTIDE SEQUENCE [LARGE SCALE GENOMIC DNA]</scope>
    <source>
        <strain evidence="2">YNYX2018</strain>
        <tissue evidence="2">Adults</tissue>
    </source>
</reference>
<dbReference type="Proteomes" id="UP000639338">
    <property type="component" value="Unassembled WGS sequence"/>
</dbReference>
<evidence type="ECO:0000256" key="1">
    <source>
        <dbReference type="SAM" id="Phobius"/>
    </source>
</evidence>
<protein>
    <submittedName>
        <fullName evidence="2">Uncharacterized protein</fullName>
    </submittedName>
</protein>
<comment type="caution">
    <text evidence="2">The sequence shown here is derived from an EMBL/GenBank/DDBJ whole genome shotgun (WGS) entry which is preliminary data.</text>
</comment>
<dbReference type="OrthoDB" id="8196393at2759"/>
<dbReference type="AlphaFoldDB" id="A0A834XR29"/>
<keyword evidence="1" id="KW-0472">Membrane</keyword>
<keyword evidence="1" id="KW-1133">Transmembrane helix</keyword>
<accession>A0A834XR29</accession>